<evidence type="ECO:0000313" key="2">
    <source>
        <dbReference type="EMBL" id="KEO46186.1"/>
    </source>
</evidence>
<feature type="chain" id="PRO_5039561146" evidence="1">
    <location>
        <begin position="21"/>
        <end position="343"/>
    </location>
</feature>
<dbReference type="RefSeq" id="WP_037600513.1">
    <property type="nucleotide sequence ID" value="NZ_JADMQU010000002.1"/>
</dbReference>
<feature type="signal peptide" evidence="1">
    <location>
        <begin position="1"/>
        <end position="20"/>
    </location>
</feature>
<reference evidence="2 3" key="1">
    <citation type="submission" date="2014-04" db="EMBL/GenBank/DDBJ databases">
        <title>Variable characteristics of bacteriocin-producing Streptococcus salivarius strains isolated from Malaysian subjects.</title>
        <authorList>
            <person name="Philip K."/>
            <person name="Barbour A."/>
        </authorList>
    </citation>
    <scope>NUCLEOTIDE SEQUENCE [LARGE SCALE GENOMIC DNA]</scope>
    <source>
        <strain evidence="2 3">NU10</strain>
    </source>
</reference>
<comment type="caution">
    <text evidence="2">The sequence shown here is derived from an EMBL/GenBank/DDBJ whole genome shotgun (WGS) entry which is preliminary data.</text>
</comment>
<evidence type="ECO:0000256" key="1">
    <source>
        <dbReference type="SAM" id="SignalP"/>
    </source>
</evidence>
<dbReference type="AlphaFoldDB" id="A0A074IRD2"/>
<sequence length="343" mass="38760">MKLRSMTFLSLLIIFSIAVAHVNADSKVENEVKTPISSKNLDEEYYDDLVTDFKKAGFTDVVVKKDEDLIFGFVHFDGEVEEVQVGKTTNFKKGASFSKNDKVTITYHTYSNRDQKILKLELDREFTADENGNVEVNGITEKGTQISSSDEQSIDAKDDGKFSMSFKLKDKNDSKIRLDLKNGKKNRVKYITLHQNKKVIERIESSEEASASSSIAASENAAREKQKIDDYNKNHIAYKIDFYDYKKFYVLDTQNHQIFEITKYDNEESAVVTTASYTGDMNTAIDFTFDFGEGGSYSMHAYNKYNGLPKSGAIFTGVNDGISNKASYLEDSYGIAKKYLGIE</sequence>
<name>A0A074IRD2_STRSL</name>
<proteinExistence type="predicted"/>
<accession>A0A074IRD2</accession>
<dbReference type="Proteomes" id="UP000027855">
    <property type="component" value="Unassembled WGS sequence"/>
</dbReference>
<keyword evidence="1" id="KW-0732">Signal</keyword>
<gene>
    <name evidence="2" type="ORF">DL07_09790</name>
</gene>
<protein>
    <submittedName>
        <fullName evidence="2">Uncharacterized protein</fullName>
    </submittedName>
</protein>
<dbReference type="EMBL" id="JJMT01000006">
    <property type="protein sequence ID" value="KEO46186.1"/>
    <property type="molecule type" value="Genomic_DNA"/>
</dbReference>
<evidence type="ECO:0000313" key="3">
    <source>
        <dbReference type="Proteomes" id="UP000027855"/>
    </source>
</evidence>
<organism evidence="2 3">
    <name type="scientific">Streptococcus salivarius</name>
    <dbReference type="NCBI Taxonomy" id="1304"/>
    <lineage>
        <taxon>Bacteria</taxon>
        <taxon>Bacillati</taxon>
        <taxon>Bacillota</taxon>
        <taxon>Bacilli</taxon>
        <taxon>Lactobacillales</taxon>
        <taxon>Streptococcaceae</taxon>
        <taxon>Streptococcus</taxon>
    </lineage>
</organism>